<keyword evidence="3" id="KW-1185">Reference proteome</keyword>
<proteinExistence type="predicted"/>
<reference evidence="2" key="1">
    <citation type="submission" date="2022-10" db="EMBL/GenBank/DDBJ databases">
        <title>Candidatus Kirkpatrella diaphorinas gen. nov., sp. nov., an uncultured endosymbiont identified in a population of Diaphorina citri from Hawaii.</title>
        <authorList>
            <person name="Henry E.M."/>
            <person name="Carlson C.R."/>
            <person name="Kuo Y.-W."/>
        </authorList>
    </citation>
    <scope>NUCLEOTIDE SEQUENCE</scope>
    <source>
        <strain evidence="2">CADCRV1</strain>
    </source>
</reference>
<dbReference type="PROSITE" id="PS51257">
    <property type="entry name" value="PROKAR_LIPOPROTEIN"/>
    <property type="match status" value="1"/>
</dbReference>
<protein>
    <recommendedName>
        <fullName evidence="4">Lipoprotein</fullName>
    </recommendedName>
</protein>
<accession>A0ABY6GKL1</accession>
<evidence type="ECO:0000313" key="2">
    <source>
        <dbReference type="EMBL" id="UYH52083.1"/>
    </source>
</evidence>
<evidence type="ECO:0000256" key="1">
    <source>
        <dbReference type="SAM" id="MobiDB-lite"/>
    </source>
</evidence>
<evidence type="ECO:0008006" key="4">
    <source>
        <dbReference type="Google" id="ProtNLM"/>
    </source>
</evidence>
<feature type="region of interest" description="Disordered" evidence="1">
    <location>
        <begin position="24"/>
        <end position="46"/>
    </location>
</feature>
<gene>
    <name evidence="2" type="ORF">N5W20_04305</name>
</gene>
<evidence type="ECO:0000313" key="3">
    <source>
        <dbReference type="Proteomes" id="UP001163831"/>
    </source>
</evidence>
<dbReference type="EMBL" id="CP107052">
    <property type="protein sequence ID" value="UYH52083.1"/>
    <property type="molecule type" value="Genomic_DNA"/>
</dbReference>
<name>A0ABY6GKL1_9PROT</name>
<dbReference type="Proteomes" id="UP001163831">
    <property type="component" value="Chromosome"/>
</dbReference>
<dbReference type="RefSeq" id="WP_319807678.1">
    <property type="nucleotide sequence ID" value="NZ_CP107052.1"/>
</dbReference>
<sequence>MMRYGLIISLIITLTAVTLTGCGKKGAPHSPGGPGEQIFPRDYPVE</sequence>
<organism evidence="2 3">
    <name type="scientific">Candidatus Kirkpatrickella diaphorinae</name>
    <dbReference type="NCBI Taxonomy" id="2984322"/>
    <lineage>
        <taxon>Bacteria</taxon>
        <taxon>Pseudomonadati</taxon>
        <taxon>Pseudomonadota</taxon>
        <taxon>Alphaproteobacteria</taxon>
        <taxon>Acetobacterales</taxon>
        <taxon>Acetobacteraceae</taxon>
        <taxon>Candidatus Kirkpatrickella</taxon>
    </lineage>
</organism>